<gene>
    <name evidence="8" type="primary">fhs</name>
    <name evidence="9" type="ORF">DLJ54_02660</name>
</gene>
<name>A0A364V7H7_9CORY</name>
<protein>
    <recommendedName>
        <fullName evidence="8">Formate--tetrahydrofolate ligase</fullName>
        <ecNumber evidence="8">6.3.4.3</ecNumber>
    </recommendedName>
    <alternativeName>
        <fullName evidence="8">Formyltetrahydrofolate synthetase</fullName>
        <shortName evidence="8">FHS</shortName>
        <shortName evidence="8">FTHFS</shortName>
    </alternativeName>
</protein>
<dbReference type="PROSITE" id="PS00722">
    <property type="entry name" value="FTHFS_2"/>
    <property type="match status" value="1"/>
</dbReference>
<comment type="caution">
    <text evidence="9">The sequence shown here is derived from an EMBL/GenBank/DDBJ whole genome shotgun (WGS) entry which is preliminary data.</text>
</comment>
<dbReference type="PROSITE" id="PS00721">
    <property type="entry name" value="FTHFS_1"/>
    <property type="match status" value="1"/>
</dbReference>
<dbReference type="RefSeq" id="WP_113630304.1">
    <property type="nucleotide sequence ID" value="NZ_QHCV01000017.1"/>
</dbReference>
<dbReference type="FunFam" id="3.30.1510.10:FF:000001">
    <property type="entry name" value="Formate--tetrahydrofolate ligase"/>
    <property type="match status" value="1"/>
</dbReference>
<dbReference type="InterPro" id="IPR000559">
    <property type="entry name" value="Formate_THF_ligase"/>
</dbReference>
<evidence type="ECO:0000256" key="6">
    <source>
        <dbReference type="ARBA" id="ARBA00049033"/>
    </source>
</evidence>
<sequence>MTTITAAHTQPSDVQIAQAHHVEPMETIAERAGIPAKALIPYGRNKAKVDVSVLERAGVGVPNHNPADPTPPQSRMGTGRLVLVTAMSPTPAGEGKSTTLIGLADALRAAGRRTIVTLREPSLGPVLGMKGGAAGGGYSQVVPMEDINLHFTGDMHTVTAANNTLAALIDNHIHHGNALGIDPRRITWRRCLDVNDRNLRHIVTGLGGPGQGLPGESGFDITAASEIMAILCLARDHRDLRERLGRIVIGQTFDRSPITADDLGAQGAMAALLKDATLPNLVQTLGGTPALVHGGPFANIAHGCNSLIATTTAQKLADVVLTEAGFGADLGAEKFFDIAARAGGMRASAVVVVATIRSLKFNGGVARADLHRENVAALQEGLSNLTRHVRGVRKFGVEPVVALNVFTSDTAQEREAMRAWAADCGVRMAEATVWADGGAGARELAQAVGEVLDSDDPASSHPLYDPSIGIEAALDTIAREIYGAADVRLDTVARRDLAFLADNGWDRLPVCVSKTQYSFSEDPSALGAPEGHTLHVRRLLPRVGAGFVVALTGDVMTMPGLPKAPAAQRIDVDEDGVISGLF</sequence>
<comment type="catalytic activity">
    <reaction evidence="6 8">
        <text>(6S)-5,6,7,8-tetrahydrofolate + formate + ATP = (6R)-10-formyltetrahydrofolate + ADP + phosphate</text>
        <dbReference type="Rhea" id="RHEA:20221"/>
        <dbReference type="ChEBI" id="CHEBI:15740"/>
        <dbReference type="ChEBI" id="CHEBI:30616"/>
        <dbReference type="ChEBI" id="CHEBI:43474"/>
        <dbReference type="ChEBI" id="CHEBI:57453"/>
        <dbReference type="ChEBI" id="CHEBI:195366"/>
        <dbReference type="ChEBI" id="CHEBI:456216"/>
        <dbReference type="EC" id="6.3.4.3"/>
    </reaction>
</comment>
<dbReference type="AlphaFoldDB" id="A0A364V7H7"/>
<dbReference type="Gene3D" id="3.10.410.10">
    <property type="entry name" value="Formyltetrahydrofolate synthetase, domain 3"/>
    <property type="match status" value="1"/>
</dbReference>
<keyword evidence="5 8" id="KW-0067">ATP-binding</keyword>
<evidence type="ECO:0000256" key="8">
    <source>
        <dbReference type="HAMAP-Rule" id="MF_01543"/>
    </source>
</evidence>
<comment type="similarity">
    <text evidence="7 8">Belongs to the formate--tetrahydrofolate ligase family.</text>
</comment>
<dbReference type="InterPro" id="IPR020628">
    <property type="entry name" value="Formate_THF_ligase_CS"/>
</dbReference>
<evidence type="ECO:0000256" key="7">
    <source>
        <dbReference type="ARBA" id="ARBA00061363"/>
    </source>
</evidence>
<evidence type="ECO:0000256" key="5">
    <source>
        <dbReference type="ARBA" id="ARBA00022840"/>
    </source>
</evidence>
<comment type="pathway">
    <text evidence="1 8">One-carbon metabolism; tetrahydrofolate interconversion.</text>
</comment>
<keyword evidence="10" id="KW-1185">Reference proteome</keyword>
<evidence type="ECO:0000256" key="1">
    <source>
        <dbReference type="ARBA" id="ARBA00004777"/>
    </source>
</evidence>
<dbReference type="HAMAP" id="MF_01543">
    <property type="entry name" value="FTHFS"/>
    <property type="match status" value="1"/>
</dbReference>
<evidence type="ECO:0000256" key="3">
    <source>
        <dbReference type="ARBA" id="ARBA00022598"/>
    </source>
</evidence>
<feature type="binding site" evidence="8">
    <location>
        <begin position="90"/>
        <end position="97"/>
    </location>
    <ligand>
        <name>ATP</name>
        <dbReference type="ChEBI" id="CHEBI:30616"/>
    </ligand>
</feature>
<dbReference type="NCBIfam" id="NF010030">
    <property type="entry name" value="PRK13505.1"/>
    <property type="match status" value="1"/>
</dbReference>
<accession>A0A364V7H7</accession>
<dbReference type="InterPro" id="IPR027417">
    <property type="entry name" value="P-loop_NTPase"/>
</dbReference>
<reference evidence="9 10" key="1">
    <citation type="journal article" date="2018" name="Syst. Appl. Microbiol.">
        <title>Corynebacterium heidelbergense sp. nov., isolated from the preen glands of Egyptian geese (Alopochen aegyptiacus).</title>
        <authorList>
            <person name="Braun M.S."/>
            <person name="Wang E."/>
            <person name="Zimmermann S."/>
            <person name="Wink M."/>
        </authorList>
    </citation>
    <scope>NUCLEOTIDE SEQUENCE [LARGE SCALE GENOMIC DNA]</scope>
    <source>
        <strain evidence="9 10">647</strain>
    </source>
</reference>
<organism evidence="9 10">
    <name type="scientific">Corynebacterium heidelbergense</name>
    <dbReference type="NCBI Taxonomy" id="2055947"/>
    <lineage>
        <taxon>Bacteria</taxon>
        <taxon>Bacillati</taxon>
        <taxon>Actinomycetota</taxon>
        <taxon>Actinomycetes</taxon>
        <taxon>Mycobacteriales</taxon>
        <taxon>Corynebacteriaceae</taxon>
        <taxon>Corynebacterium</taxon>
    </lineage>
</organism>
<dbReference type="Proteomes" id="UP000251577">
    <property type="component" value="Unassembled WGS sequence"/>
</dbReference>
<dbReference type="SUPFAM" id="SSF52540">
    <property type="entry name" value="P-loop containing nucleoside triphosphate hydrolases"/>
    <property type="match status" value="1"/>
</dbReference>
<keyword evidence="3 8" id="KW-0436">Ligase</keyword>
<dbReference type="EC" id="6.3.4.3" evidence="8"/>
<dbReference type="EMBL" id="QHCV01000017">
    <property type="protein sequence ID" value="RAV32568.1"/>
    <property type="molecule type" value="Genomic_DNA"/>
</dbReference>
<dbReference type="CDD" id="cd00477">
    <property type="entry name" value="FTHFS"/>
    <property type="match status" value="1"/>
</dbReference>
<dbReference type="Pfam" id="PF01268">
    <property type="entry name" value="FTHFS"/>
    <property type="match status" value="1"/>
</dbReference>
<dbReference type="Gene3D" id="3.40.50.300">
    <property type="entry name" value="P-loop containing nucleotide triphosphate hydrolases"/>
    <property type="match status" value="1"/>
</dbReference>
<dbReference type="GO" id="GO:0005524">
    <property type="term" value="F:ATP binding"/>
    <property type="evidence" value="ECO:0007669"/>
    <property type="project" value="UniProtKB-UniRule"/>
</dbReference>
<evidence type="ECO:0000313" key="10">
    <source>
        <dbReference type="Proteomes" id="UP000251577"/>
    </source>
</evidence>
<dbReference type="GO" id="GO:0004329">
    <property type="term" value="F:formate-tetrahydrofolate ligase activity"/>
    <property type="evidence" value="ECO:0007669"/>
    <property type="project" value="UniProtKB-UniRule"/>
</dbReference>
<keyword evidence="2 8" id="KW-0554">One-carbon metabolism</keyword>
<dbReference type="Gene3D" id="3.30.1510.10">
    <property type="entry name" value="Domain 2, N(10)-formyltetrahydrofolate synthetase"/>
    <property type="match status" value="1"/>
</dbReference>
<evidence type="ECO:0000313" key="9">
    <source>
        <dbReference type="EMBL" id="RAV32568.1"/>
    </source>
</evidence>
<dbReference type="UniPathway" id="UPA00193"/>
<keyword evidence="4 8" id="KW-0547">Nucleotide-binding</keyword>
<dbReference type="GO" id="GO:0035999">
    <property type="term" value="P:tetrahydrofolate interconversion"/>
    <property type="evidence" value="ECO:0007669"/>
    <property type="project" value="UniProtKB-UniRule"/>
</dbReference>
<evidence type="ECO:0000256" key="4">
    <source>
        <dbReference type="ARBA" id="ARBA00022741"/>
    </source>
</evidence>
<evidence type="ECO:0000256" key="2">
    <source>
        <dbReference type="ARBA" id="ARBA00022563"/>
    </source>
</evidence>
<proteinExistence type="inferred from homology"/>